<dbReference type="Proteomes" id="UP001239445">
    <property type="component" value="Unassembled WGS sequence"/>
</dbReference>
<sequence>MCKTQLRKIPDGAITGSTLVHLSDSWEDNVRPVHAAKRIRCRSFTYDSATKSGVERRMMQLPSCLSALEPILSPRLDAVLTGPRFRSDGFQEQRKSHPGELAMGIQVVWPVGFVIIRSRSVRGAGHQCTGTWCVARWATPRDVRLALLQGRHPAATVKRSETQPCPADWMPWAPNLPRLLLKLRPASSGGERGSFAICRVAIWVAVCS</sequence>
<reference evidence="1" key="1">
    <citation type="submission" date="2023-06" db="EMBL/GenBank/DDBJ databases">
        <title>Genome-scale phylogeny and comparative genomics of the fungal order Sordariales.</title>
        <authorList>
            <consortium name="Lawrence Berkeley National Laboratory"/>
            <person name="Hensen N."/>
            <person name="Bonometti L."/>
            <person name="Westerberg I."/>
            <person name="Brannstrom I.O."/>
            <person name="Guillou S."/>
            <person name="Cros-Aarteil S."/>
            <person name="Calhoun S."/>
            <person name="Haridas S."/>
            <person name="Kuo A."/>
            <person name="Mondo S."/>
            <person name="Pangilinan J."/>
            <person name="Riley R."/>
            <person name="Labutti K."/>
            <person name="Andreopoulos B."/>
            <person name="Lipzen A."/>
            <person name="Chen C."/>
            <person name="Yanf M."/>
            <person name="Daum C."/>
            <person name="Ng V."/>
            <person name="Clum A."/>
            <person name="Steindorff A."/>
            <person name="Ohm R."/>
            <person name="Martin F."/>
            <person name="Silar P."/>
            <person name="Natvig D."/>
            <person name="Lalanne C."/>
            <person name="Gautier V."/>
            <person name="Ament-Velasquez S.L."/>
            <person name="Kruys A."/>
            <person name="Hutchinson M.I."/>
            <person name="Powell A.J."/>
            <person name="Barry K."/>
            <person name="Miller A.N."/>
            <person name="Grigoriev I.V."/>
            <person name="Debuchy R."/>
            <person name="Gladieux P."/>
            <person name="Thoren M.H."/>
            <person name="Johannesson H."/>
        </authorList>
    </citation>
    <scope>NUCLEOTIDE SEQUENCE</scope>
    <source>
        <strain evidence="1">PSN4</strain>
    </source>
</reference>
<protein>
    <submittedName>
        <fullName evidence="1">Uncharacterized protein</fullName>
    </submittedName>
</protein>
<comment type="caution">
    <text evidence="1">The sequence shown here is derived from an EMBL/GenBank/DDBJ whole genome shotgun (WGS) entry which is preliminary data.</text>
</comment>
<name>A0AAJ0BJT4_9PEZI</name>
<evidence type="ECO:0000313" key="2">
    <source>
        <dbReference type="Proteomes" id="UP001239445"/>
    </source>
</evidence>
<gene>
    <name evidence="1" type="ORF">QBC47DRAFT_374903</name>
</gene>
<dbReference type="EMBL" id="MU839829">
    <property type="protein sequence ID" value="KAK1758508.1"/>
    <property type="molecule type" value="Genomic_DNA"/>
</dbReference>
<proteinExistence type="predicted"/>
<dbReference type="AlphaFoldDB" id="A0AAJ0BJT4"/>
<evidence type="ECO:0000313" key="1">
    <source>
        <dbReference type="EMBL" id="KAK1758508.1"/>
    </source>
</evidence>
<organism evidence="1 2">
    <name type="scientific">Echria macrotheca</name>
    <dbReference type="NCBI Taxonomy" id="438768"/>
    <lineage>
        <taxon>Eukaryota</taxon>
        <taxon>Fungi</taxon>
        <taxon>Dikarya</taxon>
        <taxon>Ascomycota</taxon>
        <taxon>Pezizomycotina</taxon>
        <taxon>Sordariomycetes</taxon>
        <taxon>Sordariomycetidae</taxon>
        <taxon>Sordariales</taxon>
        <taxon>Schizotheciaceae</taxon>
        <taxon>Echria</taxon>
    </lineage>
</organism>
<keyword evidence="2" id="KW-1185">Reference proteome</keyword>
<accession>A0AAJ0BJT4</accession>